<keyword evidence="1" id="KW-0812">Transmembrane</keyword>
<reference evidence="2" key="1">
    <citation type="submission" date="2018-06" db="EMBL/GenBank/DDBJ databases">
        <authorList>
            <person name="Zhirakovskaya E."/>
        </authorList>
    </citation>
    <scope>NUCLEOTIDE SEQUENCE</scope>
</reference>
<proteinExistence type="predicted"/>
<gene>
    <name evidence="2" type="ORF">MNBD_ALPHA06-285</name>
</gene>
<dbReference type="Pfam" id="PF18926">
    <property type="entry name" value="DUF5676"/>
    <property type="match status" value="1"/>
</dbReference>
<feature type="transmembrane region" description="Helical" evidence="1">
    <location>
        <begin position="56"/>
        <end position="84"/>
    </location>
</feature>
<protein>
    <submittedName>
        <fullName evidence="2">Uncharacterized protein</fullName>
    </submittedName>
</protein>
<dbReference type="InterPro" id="IPR044020">
    <property type="entry name" value="DUF5676"/>
</dbReference>
<evidence type="ECO:0000313" key="2">
    <source>
        <dbReference type="EMBL" id="VAV98681.1"/>
    </source>
</evidence>
<dbReference type="AlphaFoldDB" id="A0A3B0S6X4"/>
<feature type="transmembrane region" description="Helical" evidence="1">
    <location>
        <begin position="15"/>
        <end position="36"/>
    </location>
</feature>
<organism evidence="2">
    <name type="scientific">hydrothermal vent metagenome</name>
    <dbReference type="NCBI Taxonomy" id="652676"/>
    <lineage>
        <taxon>unclassified sequences</taxon>
        <taxon>metagenomes</taxon>
        <taxon>ecological metagenomes</taxon>
    </lineage>
</organism>
<dbReference type="EMBL" id="UOEE01000266">
    <property type="protein sequence ID" value="VAV98681.1"/>
    <property type="molecule type" value="Genomic_DNA"/>
</dbReference>
<evidence type="ECO:0000256" key="1">
    <source>
        <dbReference type="SAM" id="Phobius"/>
    </source>
</evidence>
<keyword evidence="1" id="KW-1133">Transmembrane helix</keyword>
<keyword evidence="1" id="KW-0472">Membrane</keyword>
<sequence>MSDAASNTKLSMKRIGHACALFLAISFVTCIAWGLLTPQPMHMHEAWKSLLPGFVWLTPVGFAIGLVESYLYGWWIALVFVPLYNRFG</sequence>
<name>A0A3B0S6X4_9ZZZZ</name>
<accession>A0A3B0S6X4</accession>